<dbReference type="Proteomes" id="UP001054902">
    <property type="component" value="Unassembled WGS sequence"/>
</dbReference>
<reference evidence="2 3" key="1">
    <citation type="journal article" date="2021" name="Sci. Rep.">
        <title>The genome of the diatom Chaetoceros tenuissimus carries an ancient integrated fragment of an extant virus.</title>
        <authorList>
            <person name="Hongo Y."/>
            <person name="Kimura K."/>
            <person name="Takaki Y."/>
            <person name="Yoshida Y."/>
            <person name="Baba S."/>
            <person name="Kobayashi G."/>
            <person name="Nagasaki K."/>
            <person name="Hano T."/>
            <person name="Tomaru Y."/>
        </authorList>
    </citation>
    <scope>NUCLEOTIDE SEQUENCE [LARGE SCALE GENOMIC DNA]</scope>
    <source>
        <strain evidence="2 3">NIES-3715</strain>
    </source>
</reference>
<dbReference type="EMBL" id="BLLK01000069">
    <property type="protein sequence ID" value="GFH60804.1"/>
    <property type="molecule type" value="Genomic_DNA"/>
</dbReference>
<keyword evidence="1" id="KW-0812">Transmembrane</keyword>
<dbReference type="Pfam" id="PF00657">
    <property type="entry name" value="Lipase_GDSL"/>
    <property type="match status" value="1"/>
</dbReference>
<keyword evidence="1" id="KW-0472">Membrane</keyword>
<evidence type="ECO:0000313" key="3">
    <source>
        <dbReference type="Proteomes" id="UP001054902"/>
    </source>
</evidence>
<comment type="caution">
    <text evidence="2">The sequence shown here is derived from an EMBL/GenBank/DDBJ whole genome shotgun (WGS) entry which is preliminary data.</text>
</comment>
<dbReference type="AlphaFoldDB" id="A0AAD3DAE8"/>
<organism evidence="2 3">
    <name type="scientific">Chaetoceros tenuissimus</name>
    <dbReference type="NCBI Taxonomy" id="426638"/>
    <lineage>
        <taxon>Eukaryota</taxon>
        <taxon>Sar</taxon>
        <taxon>Stramenopiles</taxon>
        <taxon>Ochrophyta</taxon>
        <taxon>Bacillariophyta</taxon>
        <taxon>Coscinodiscophyceae</taxon>
        <taxon>Chaetocerotophycidae</taxon>
        <taxon>Chaetocerotales</taxon>
        <taxon>Chaetocerotaceae</taxon>
        <taxon>Chaetoceros</taxon>
    </lineage>
</organism>
<feature type="transmembrane region" description="Helical" evidence="1">
    <location>
        <begin position="21"/>
        <end position="46"/>
    </location>
</feature>
<evidence type="ECO:0008006" key="4">
    <source>
        <dbReference type="Google" id="ProtNLM"/>
    </source>
</evidence>
<dbReference type="InterPro" id="IPR036514">
    <property type="entry name" value="SGNH_hydro_sf"/>
</dbReference>
<proteinExistence type="predicted"/>
<protein>
    <recommendedName>
        <fullName evidence="4">SGNH hydrolase-type esterase domain-containing protein</fullName>
    </recommendedName>
</protein>
<accession>A0AAD3DAE8</accession>
<sequence>MREKQETSRRRKRNDSSFISTAGKIASASVAASGILLLSQALYIAYKTPRLPPPEYSGHDFHIDGLLVDKRCEASDTNEEEFKLLLLGDSPVEGIGNDTHDVALGGRTAAEFSKALGQRVRYWSYGKSGLTASGIKDEMFPYLKKIIAIHGHIDAVVISCGVNNVLIGQTAKTFGDEVINLIESIQSCTAKNTEIILMELLDFKWMPFIPYPLSKIASWKSRALQSEMESIVKHYQDCDNCGKSCIVKMAYLPPVEQILKDKSHHTLNHIKCSKELDDLQLGDFFADDGFHPAKHGNIVIGKILASTYTSKYY</sequence>
<evidence type="ECO:0000256" key="1">
    <source>
        <dbReference type="SAM" id="Phobius"/>
    </source>
</evidence>
<keyword evidence="1" id="KW-1133">Transmembrane helix</keyword>
<keyword evidence="3" id="KW-1185">Reference proteome</keyword>
<dbReference type="Gene3D" id="3.40.50.1110">
    <property type="entry name" value="SGNH hydrolase"/>
    <property type="match status" value="1"/>
</dbReference>
<evidence type="ECO:0000313" key="2">
    <source>
        <dbReference type="EMBL" id="GFH60804.1"/>
    </source>
</evidence>
<gene>
    <name evidence="2" type="ORF">CTEN210_17280</name>
</gene>
<name>A0AAD3DAE8_9STRA</name>
<dbReference type="InterPro" id="IPR001087">
    <property type="entry name" value="GDSL"/>
</dbReference>
<dbReference type="SUPFAM" id="SSF52266">
    <property type="entry name" value="SGNH hydrolase"/>
    <property type="match status" value="1"/>
</dbReference>